<proteinExistence type="predicted"/>
<dbReference type="AlphaFoldDB" id="A0A250FUK7"/>
<dbReference type="InterPro" id="IPR046228">
    <property type="entry name" value="DUF6261"/>
</dbReference>
<sequence>MKILNSSVRITEMADTAKQLVMLYKSETALANDPILKPVFAQIEPLAEALSQAIKSDKILSEVDKADDVRDDLVRQLEKYLKSYANIPVENLRKSGERLYAVFSKYGVRITRESYAVESAHIESLLKDLAEPTLQTDISALEGIASTIEALKTAQADFDQKRLTYEKNMAAQSKRPKSAHLKKLLLKQINVGLIPYLTSATFVSPETFTHFADTIAQIINTINSNIIGRSKKSNNNNTSAQ</sequence>
<dbReference type="KEGG" id="csto:CGC58_02415"/>
<accession>A0A250FUK7</accession>
<dbReference type="EMBL" id="CP022387">
    <property type="protein sequence ID" value="ATA88691.1"/>
    <property type="molecule type" value="Genomic_DNA"/>
</dbReference>
<dbReference type="Proteomes" id="UP000217348">
    <property type="component" value="Chromosome"/>
</dbReference>
<dbReference type="OrthoDB" id="1123496at2"/>
<protein>
    <submittedName>
        <fullName evidence="1">Uncharacterized protein</fullName>
    </submittedName>
</protein>
<gene>
    <name evidence="1" type="ORF">CGC58_02415</name>
</gene>
<name>A0A250FUK7_9FLAO</name>
<organism evidence="1 2">
    <name type="scientific">Capnocytophaga stomatis</name>
    <dbReference type="NCBI Taxonomy" id="1848904"/>
    <lineage>
        <taxon>Bacteria</taxon>
        <taxon>Pseudomonadati</taxon>
        <taxon>Bacteroidota</taxon>
        <taxon>Flavobacteriia</taxon>
        <taxon>Flavobacteriales</taxon>
        <taxon>Flavobacteriaceae</taxon>
        <taxon>Capnocytophaga</taxon>
    </lineage>
</organism>
<dbReference type="RefSeq" id="WP_095894965.1">
    <property type="nucleotide sequence ID" value="NZ_CP022387.1"/>
</dbReference>
<dbReference type="Pfam" id="PF19775">
    <property type="entry name" value="DUF6261"/>
    <property type="match status" value="1"/>
</dbReference>
<evidence type="ECO:0000313" key="1">
    <source>
        <dbReference type="EMBL" id="ATA88691.1"/>
    </source>
</evidence>
<reference evidence="2" key="1">
    <citation type="submission" date="2017-06" db="EMBL/GenBank/DDBJ databases">
        <title>Capnocytophaga spp. assemblies.</title>
        <authorList>
            <person name="Gulvik C.A."/>
        </authorList>
    </citation>
    <scope>NUCLEOTIDE SEQUENCE [LARGE SCALE GENOMIC DNA]</scope>
    <source>
        <strain evidence="2">H2177</strain>
    </source>
</reference>
<evidence type="ECO:0000313" key="2">
    <source>
        <dbReference type="Proteomes" id="UP000217348"/>
    </source>
</evidence>